<evidence type="ECO:0000313" key="1">
    <source>
        <dbReference type="EMBL" id="KAI4860513.1"/>
    </source>
</evidence>
<reference evidence="1 2" key="1">
    <citation type="journal article" date="2022" name="New Phytol.">
        <title>Ecological generalism drives hyperdiversity of secondary metabolite gene clusters in xylarialean endophytes.</title>
        <authorList>
            <person name="Franco M.E.E."/>
            <person name="Wisecaver J.H."/>
            <person name="Arnold A.E."/>
            <person name="Ju Y.M."/>
            <person name="Slot J.C."/>
            <person name="Ahrendt S."/>
            <person name="Moore L.P."/>
            <person name="Eastman K.E."/>
            <person name="Scott K."/>
            <person name="Konkel Z."/>
            <person name="Mondo S.J."/>
            <person name="Kuo A."/>
            <person name="Hayes R.D."/>
            <person name="Haridas S."/>
            <person name="Andreopoulos B."/>
            <person name="Riley R."/>
            <person name="LaButti K."/>
            <person name="Pangilinan J."/>
            <person name="Lipzen A."/>
            <person name="Amirebrahimi M."/>
            <person name="Yan J."/>
            <person name="Adam C."/>
            <person name="Keymanesh K."/>
            <person name="Ng V."/>
            <person name="Louie K."/>
            <person name="Northen T."/>
            <person name="Drula E."/>
            <person name="Henrissat B."/>
            <person name="Hsieh H.M."/>
            <person name="Youens-Clark K."/>
            <person name="Lutzoni F."/>
            <person name="Miadlikowska J."/>
            <person name="Eastwood D.C."/>
            <person name="Hamelin R.C."/>
            <person name="Grigoriev I.V."/>
            <person name="U'Ren J.M."/>
        </authorList>
    </citation>
    <scope>NUCLEOTIDE SEQUENCE [LARGE SCALE GENOMIC DNA]</scope>
    <source>
        <strain evidence="1 2">CBS 119005</strain>
    </source>
</reference>
<evidence type="ECO:0000313" key="2">
    <source>
        <dbReference type="Proteomes" id="UP001497700"/>
    </source>
</evidence>
<dbReference type="Proteomes" id="UP001497700">
    <property type="component" value="Unassembled WGS sequence"/>
</dbReference>
<proteinExistence type="predicted"/>
<organism evidence="1 2">
    <name type="scientific">Hypoxylon rubiginosum</name>
    <dbReference type="NCBI Taxonomy" id="110542"/>
    <lineage>
        <taxon>Eukaryota</taxon>
        <taxon>Fungi</taxon>
        <taxon>Dikarya</taxon>
        <taxon>Ascomycota</taxon>
        <taxon>Pezizomycotina</taxon>
        <taxon>Sordariomycetes</taxon>
        <taxon>Xylariomycetidae</taxon>
        <taxon>Xylariales</taxon>
        <taxon>Hypoxylaceae</taxon>
        <taxon>Hypoxylon</taxon>
    </lineage>
</organism>
<dbReference type="EMBL" id="MU393583">
    <property type="protein sequence ID" value="KAI4860513.1"/>
    <property type="molecule type" value="Genomic_DNA"/>
</dbReference>
<protein>
    <submittedName>
        <fullName evidence="1">Uncharacterized protein</fullName>
    </submittedName>
</protein>
<name>A0ACB9YMB8_9PEZI</name>
<gene>
    <name evidence="1" type="ORF">F4820DRAFT_461627</name>
</gene>
<comment type="caution">
    <text evidence="1">The sequence shown here is derived from an EMBL/GenBank/DDBJ whole genome shotgun (WGS) entry which is preliminary data.</text>
</comment>
<keyword evidence="2" id="KW-1185">Reference proteome</keyword>
<sequence>MMDVGVFDNVYTGRGNVTWTTGTLTDFLKRLGLFNACPVIPCLGVKLESSFHVCNIERIAGLKVQLTTNLHDHLLLREDIRTVFVFHHAAFLQNHRSSLVFPDGFIEETLETLALLFPKGNRQVEKWYKKKDWVKELDFAVLTISHPSRRVDGYNYWRDRLVTLKEAFDDSRPHSFGQWWHDRRDATQWYAVWIAVFFTVFFGLVQSVVGIMQLYKAYYPAPG</sequence>
<accession>A0ACB9YMB8</accession>